<evidence type="ECO:0000256" key="1">
    <source>
        <dbReference type="ARBA" id="ARBA00022574"/>
    </source>
</evidence>
<proteinExistence type="predicted"/>
<dbReference type="PANTHER" id="PTHR46108:SF4">
    <property type="entry name" value="BLUE CHEESE"/>
    <property type="match status" value="1"/>
</dbReference>
<evidence type="ECO:0000313" key="2">
    <source>
        <dbReference type="EMBL" id="KAJ8547565.1"/>
    </source>
</evidence>
<dbReference type="AlphaFoldDB" id="A0A9Q1RBK9"/>
<name>A0A9Q1RBK9_9SOLA</name>
<reference evidence="3" key="1">
    <citation type="journal article" date="2023" name="Proc. Natl. Acad. Sci. U.S.A.">
        <title>Genomic and structural basis for evolution of tropane alkaloid biosynthesis.</title>
        <authorList>
            <person name="Wanga Y.-J."/>
            <person name="Taina T."/>
            <person name="Yua J.-Y."/>
            <person name="Lia J."/>
            <person name="Xua B."/>
            <person name="Chenc J."/>
            <person name="D'Auriad J.C."/>
            <person name="Huanga J.-P."/>
            <person name="Huanga S.-X."/>
        </authorList>
    </citation>
    <scope>NUCLEOTIDE SEQUENCE [LARGE SCALE GENOMIC DNA]</scope>
    <source>
        <strain evidence="3">cv. KIB-2019</strain>
    </source>
</reference>
<gene>
    <name evidence="2" type="ORF">K7X08_011151</name>
</gene>
<dbReference type="InterPro" id="IPR051944">
    <property type="entry name" value="BEACH_domain_protein"/>
</dbReference>
<comment type="caution">
    <text evidence="2">The sequence shown here is derived from an EMBL/GenBank/DDBJ whole genome shotgun (WGS) entry which is preliminary data.</text>
</comment>
<sequence>MRMATSGRYLVDMMERLILTEDMASADVAPFVEMNMSKVGSASIQVPLGERSWPPAAGYSFVCWFQFRNLFKSQAEENEASKTGYTKGQGVGGQHHGPHVLRIFSVGAVDSSSTFYAELRLQEDGVLTLATSNSSSLSFSGLEMEKGSFAYVYLNGKLRHTGRLGYSPSPAGKSLQVIVGTPVACARISDLSWKLRYCYLFEEVLSPGLVCFMYILRRGYKGLFQDTYLLQFVPNQACGGGSMAILDSLDADLPLASNPQKPDNARKPESVQCDRSGFVWDLDKLGNLSLQLSGKKLIFTFDGTSTELLRASGTFSVLNPVDPISDAVSPIGGE</sequence>
<dbReference type="PANTHER" id="PTHR46108">
    <property type="entry name" value="BLUE CHEESE"/>
    <property type="match status" value="1"/>
</dbReference>
<dbReference type="Proteomes" id="UP001152561">
    <property type="component" value="Unassembled WGS sequence"/>
</dbReference>
<organism evidence="2 3">
    <name type="scientific">Anisodus acutangulus</name>
    <dbReference type="NCBI Taxonomy" id="402998"/>
    <lineage>
        <taxon>Eukaryota</taxon>
        <taxon>Viridiplantae</taxon>
        <taxon>Streptophyta</taxon>
        <taxon>Embryophyta</taxon>
        <taxon>Tracheophyta</taxon>
        <taxon>Spermatophyta</taxon>
        <taxon>Magnoliopsida</taxon>
        <taxon>eudicotyledons</taxon>
        <taxon>Gunneridae</taxon>
        <taxon>Pentapetalae</taxon>
        <taxon>asterids</taxon>
        <taxon>lamiids</taxon>
        <taxon>Solanales</taxon>
        <taxon>Solanaceae</taxon>
        <taxon>Solanoideae</taxon>
        <taxon>Hyoscyameae</taxon>
        <taxon>Anisodus</taxon>
    </lineage>
</organism>
<dbReference type="OrthoDB" id="26681at2759"/>
<accession>A0A9Q1RBK9</accession>
<evidence type="ECO:0000313" key="3">
    <source>
        <dbReference type="Proteomes" id="UP001152561"/>
    </source>
</evidence>
<keyword evidence="1" id="KW-0853">WD repeat</keyword>
<protein>
    <submittedName>
        <fullName evidence="2">Uncharacterized protein</fullName>
    </submittedName>
</protein>
<dbReference type="EMBL" id="JAJAGQ010000012">
    <property type="protein sequence ID" value="KAJ8547565.1"/>
    <property type="molecule type" value="Genomic_DNA"/>
</dbReference>
<keyword evidence="3" id="KW-1185">Reference proteome</keyword>